<accession>A0A2N3L096</accession>
<dbReference type="SMART" id="SM00448">
    <property type="entry name" value="REC"/>
    <property type="match status" value="1"/>
</dbReference>
<dbReference type="PROSITE" id="PS50110">
    <property type="entry name" value="RESPONSE_REGULATORY"/>
    <property type="match status" value="1"/>
</dbReference>
<protein>
    <submittedName>
        <fullName evidence="5">Transcriptional regulator</fullName>
    </submittedName>
</protein>
<dbReference type="InterPro" id="IPR052016">
    <property type="entry name" value="Bact_Sigma-Reg"/>
</dbReference>
<dbReference type="InterPro" id="IPR001789">
    <property type="entry name" value="Sig_transdc_resp-reg_receiver"/>
</dbReference>
<evidence type="ECO:0000256" key="1">
    <source>
        <dbReference type="ARBA" id="ARBA00022801"/>
    </source>
</evidence>
<comment type="caution">
    <text evidence="5">The sequence shown here is derived from an EMBL/GenBank/DDBJ whole genome shotgun (WGS) entry which is preliminary data.</text>
</comment>
<dbReference type="GO" id="GO:0000160">
    <property type="term" value="P:phosphorelay signal transduction system"/>
    <property type="evidence" value="ECO:0007669"/>
    <property type="project" value="InterPro"/>
</dbReference>
<organism evidence="5 6">
    <name type="scientific">Thalassospira marina</name>
    <dbReference type="NCBI Taxonomy" id="2048283"/>
    <lineage>
        <taxon>Bacteria</taxon>
        <taxon>Pseudomonadati</taxon>
        <taxon>Pseudomonadota</taxon>
        <taxon>Alphaproteobacteria</taxon>
        <taxon>Rhodospirillales</taxon>
        <taxon>Thalassospiraceae</taxon>
        <taxon>Thalassospira</taxon>
    </lineage>
</organism>
<dbReference type="PANTHER" id="PTHR43156:SF2">
    <property type="entry name" value="STAGE II SPORULATION PROTEIN E"/>
    <property type="match status" value="1"/>
</dbReference>
<dbReference type="PANTHER" id="PTHR43156">
    <property type="entry name" value="STAGE II SPORULATION PROTEIN E-RELATED"/>
    <property type="match status" value="1"/>
</dbReference>
<dbReference type="OrthoDB" id="9811749at2"/>
<dbReference type="Gene3D" id="3.40.50.2300">
    <property type="match status" value="1"/>
</dbReference>
<reference evidence="5 6" key="1">
    <citation type="submission" date="2017-09" db="EMBL/GenBank/DDBJ databases">
        <title>Biodiversity and function of Thalassospira species in the particle-attached aromatic-hydrocarbon-degrading consortia from the surface seawater of the South China Sea.</title>
        <authorList>
            <person name="Dong C."/>
            <person name="Liu R."/>
            <person name="Shao Z."/>
        </authorList>
    </citation>
    <scope>NUCLEOTIDE SEQUENCE [LARGE SCALE GENOMIC DNA]</scope>
    <source>
        <strain evidence="5 6">CSC1P2</strain>
    </source>
</reference>
<name>A0A2N3L096_9PROT</name>
<evidence type="ECO:0000313" key="5">
    <source>
        <dbReference type="EMBL" id="PKR56242.1"/>
    </source>
</evidence>
<dbReference type="GO" id="GO:0016791">
    <property type="term" value="F:phosphatase activity"/>
    <property type="evidence" value="ECO:0007669"/>
    <property type="project" value="TreeGrafter"/>
</dbReference>
<evidence type="ECO:0000313" key="6">
    <source>
        <dbReference type="Proteomes" id="UP000233597"/>
    </source>
</evidence>
<dbReference type="Proteomes" id="UP000233597">
    <property type="component" value="Unassembled WGS sequence"/>
</dbReference>
<feature type="domain" description="Response regulatory" evidence="4">
    <location>
        <begin position="89"/>
        <end position="206"/>
    </location>
</feature>
<feature type="compositionally biased region" description="Polar residues" evidence="3">
    <location>
        <begin position="19"/>
        <end position="55"/>
    </location>
</feature>
<evidence type="ECO:0000259" key="4">
    <source>
        <dbReference type="PROSITE" id="PS50110"/>
    </source>
</evidence>
<feature type="modified residue" description="4-aspartylphosphate" evidence="2">
    <location>
        <position position="139"/>
    </location>
</feature>
<dbReference type="SUPFAM" id="SSF52172">
    <property type="entry name" value="CheY-like"/>
    <property type="match status" value="1"/>
</dbReference>
<dbReference type="SMART" id="SM00331">
    <property type="entry name" value="PP2C_SIG"/>
    <property type="match status" value="1"/>
</dbReference>
<keyword evidence="1" id="KW-0378">Hydrolase</keyword>
<keyword evidence="2" id="KW-0597">Phosphoprotein</keyword>
<dbReference type="AlphaFoldDB" id="A0A2N3L096"/>
<dbReference type="Pfam" id="PF07228">
    <property type="entry name" value="SpoIIE"/>
    <property type="match status" value="1"/>
</dbReference>
<proteinExistence type="predicted"/>
<feature type="region of interest" description="Disordered" evidence="3">
    <location>
        <begin position="1"/>
        <end position="78"/>
    </location>
</feature>
<dbReference type="InterPro" id="IPR001932">
    <property type="entry name" value="PPM-type_phosphatase-like_dom"/>
</dbReference>
<dbReference type="Pfam" id="PF00072">
    <property type="entry name" value="Response_reg"/>
    <property type="match status" value="1"/>
</dbReference>
<dbReference type="EMBL" id="NWTK01000001">
    <property type="protein sequence ID" value="PKR56242.1"/>
    <property type="molecule type" value="Genomic_DNA"/>
</dbReference>
<evidence type="ECO:0000256" key="2">
    <source>
        <dbReference type="PROSITE-ProRule" id="PRU00169"/>
    </source>
</evidence>
<dbReference type="Gene3D" id="3.60.40.10">
    <property type="entry name" value="PPM-type phosphatase domain"/>
    <property type="match status" value="1"/>
</dbReference>
<dbReference type="InterPro" id="IPR036457">
    <property type="entry name" value="PPM-type-like_dom_sf"/>
</dbReference>
<sequence>MRFSGVSANAEPAMGSADNLHSTSNILSPPPITASTGSQTQHVATPTPANMQTNIAAGASQRPRPSATGVSTRPFAGENTDLSELHQARILIADDTMISREIVASYLRADGFTNLIFARDGNDAIEQVRQKQPDLIILDIIMPGMDGYGVCKEIRADPEFFDIPIIAQTALEENEGRTRIFQDGATDLILKPLNKSELLARVRIHLEHRILVKQLRAYRDRTQSELVLAHDMQAMLVPRPDYYRTVGRDYGLSISATFQMSSELGGDIWGLAPLDKDRLAIYLVDFAGHGIGAALNTFRLHSLMWSEDEDLHDPGSYLESLNVQLKRLLPVGQYATMLYGIIDRKKALFQYACAASTSPIIGKNNGQDFEFLNGSGVPLGITNDARYETRETPFCDDCFLMLYSDALIETPLNDGNMLEPERLRDVLHNIMIRPGGSGDLASQVTDYFYDHTPRELNDDFTLITLQPQTVQGR</sequence>
<gene>
    <name evidence="5" type="ORF">COO20_02575</name>
</gene>
<dbReference type="InterPro" id="IPR011006">
    <property type="entry name" value="CheY-like_superfamily"/>
</dbReference>
<evidence type="ECO:0000256" key="3">
    <source>
        <dbReference type="SAM" id="MobiDB-lite"/>
    </source>
</evidence>